<dbReference type="AlphaFoldDB" id="M2ZJG7"/>
<evidence type="ECO:0000313" key="1">
    <source>
        <dbReference type="EMBL" id="EME79229.1"/>
    </source>
</evidence>
<proteinExistence type="predicted"/>
<dbReference type="EMBL" id="KB446562">
    <property type="protein sequence ID" value="EME79229.1"/>
    <property type="molecule type" value="Genomic_DNA"/>
</dbReference>
<keyword evidence="2" id="KW-1185">Reference proteome</keyword>
<dbReference type="KEGG" id="pfj:MYCFIDRAFT_177864"/>
<dbReference type="HOGENOM" id="CLU_1816628_0_0_1"/>
<reference evidence="1 2" key="1">
    <citation type="journal article" date="2012" name="PLoS Pathog.">
        <title>Diverse lifestyles and strategies of plant pathogenesis encoded in the genomes of eighteen Dothideomycetes fungi.</title>
        <authorList>
            <person name="Ohm R.A."/>
            <person name="Feau N."/>
            <person name="Henrissat B."/>
            <person name="Schoch C.L."/>
            <person name="Horwitz B.A."/>
            <person name="Barry K.W."/>
            <person name="Condon B.J."/>
            <person name="Copeland A.C."/>
            <person name="Dhillon B."/>
            <person name="Glaser F."/>
            <person name="Hesse C.N."/>
            <person name="Kosti I."/>
            <person name="LaButti K."/>
            <person name="Lindquist E.A."/>
            <person name="Lucas S."/>
            <person name="Salamov A.A."/>
            <person name="Bradshaw R.E."/>
            <person name="Ciuffetti L."/>
            <person name="Hamelin R.C."/>
            <person name="Kema G.H.J."/>
            <person name="Lawrence C."/>
            <person name="Scott J.A."/>
            <person name="Spatafora J.W."/>
            <person name="Turgeon B.G."/>
            <person name="de Wit P.J.G.M."/>
            <person name="Zhong S."/>
            <person name="Goodwin S.B."/>
            <person name="Grigoriev I.V."/>
        </authorList>
    </citation>
    <scope>NUCLEOTIDE SEQUENCE [LARGE SCALE GENOMIC DNA]</scope>
    <source>
        <strain evidence="1 2">CIRAD86</strain>
    </source>
</reference>
<dbReference type="GeneID" id="19333853"/>
<sequence>MIDHRSRQHRISRSIFPSIVRAAHEAARHDTGLLVIHEESSSAVFPSSLQISPNTAPPNLLIRSHVGRARTWFDSMSIIIISFGVMSMYAEDALVSPRLHSVRELDRLSSRHVEGDLKFVCWKLCHLFDACLKGWWTPVPKI</sequence>
<organism evidence="1 2">
    <name type="scientific">Pseudocercospora fijiensis (strain CIRAD86)</name>
    <name type="common">Black leaf streak disease fungus</name>
    <name type="synonym">Mycosphaerella fijiensis</name>
    <dbReference type="NCBI Taxonomy" id="383855"/>
    <lineage>
        <taxon>Eukaryota</taxon>
        <taxon>Fungi</taxon>
        <taxon>Dikarya</taxon>
        <taxon>Ascomycota</taxon>
        <taxon>Pezizomycotina</taxon>
        <taxon>Dothideomycetes</taxon>
        <taxon>Dothideomycetidae</taxon>
        <taxon>Mycosphaerellales</taxon>
        <taxon>Mycosphaerellaceae</taxon>
        <taxon>Pseudocercospora</taxon>
    </lineage>
</organism>
<evidence type="ECO:0000313" key="2">
    <source>
        <dbReference type="Proteomes" id="UP000016932"/>
    </source>
</evidence>
<dbReference type="Proteomes" id="UP000016932">
    <property type="component" value="Unassembled WGS sequence"/>
</dbReference>
<name>M2ZJG7_PSEFD</name>
<dbReference type="VEuPathDB" id="FungiDB:MYCFIDRAFT_177864"/>
<protein>
    <submittedName>
        <fullName evidence="1">Uncharacterized protein</fullName>
    </submittedName>
</protein>
<dbReference type="RefSeq" id="XP_007930002.1">
    <property type="nucleotide sequence ID" value="XM_007931811.1"/>
</dbReference>
<gene>
    <name evidence="1" type="ORF">MYCFIDRAFT_177864</name>
</gene>
<accession>M2ZJG7</accession>